<proteinExistence type="inferred from homology"/>
<dbReference type="InterPro" id="IPR043129">
    <property type="entry name" value="ATPase_NBD"/>
</dbReference>
<reference evidence="2 3" key="1">
    <citation type="submission" date="2018-01" db="EMBL/GenBank/DDBJ databases">
        <title>Genome Sequencing and Assembly of Anaerobacter polyendosporus strain CT4.</title>
        <authorList>
            <person name="Tachaapaikoon C."/>
            <person name="Sutheeworapong S."/>
            <person name="Jenjaroenpun P."/>
            <person name="Wongsurawat T."/>
            <person name="Nookeaw I."/>
            <person name="Cheawchanlertfa P."/>
            <person name="Kosugi A."/>
            <person name="Cheevadhanarak S."/>
            <person name="Ratanakhanokchai K."/>
        </authorList>
    </citation>
    <scope>NUCLEOTIDE SEQUENCE [LARGE SCALE GENOMIC DNA]</scope>
    <source>
        <strain evidence="2 3">CT4</strain>
    </source>
</reference>
<accession>A0A3R5U6Z1</accession>
<sequence length="281" mass="30453">MHILTFDIGGTSIKYGVLDRAGNIYEKGKFKTPNYNIDALISGIAEVKNSYKDKYEFEGIAMSCPGAVDDVSGVIGGASAVPCIHGFDIKKKIKEATGLSNIRMDNDANCAALAEVWIGAARDNKDVLFVILGSGVGGAVIKNKRIHKGANLHGGEFGYMIVSEDYTTLSTVATPVHMANSYARIKGISEGSVDGEQVFKLAQSGDEVALQEIKKFYRNIAIGIYNIQYVYDPEVIIIGGGISVREDLLQNIEAAMDELMKTVSIAKVRPTIRKCKYSIKE</sequence>
<dbReference type="Gene3D" id="3.30.420.40">
    <property type="match status" value="2"/>
</dbReference>
<dbReference type="EMBL" id="CP025746">
    <property type="protein sequence ID" value="QAA30314.1"/>
    <property type="molecule type" value="Genomic_DNA"/>
</dbReference>
<evidence type="ECO:0000313" key="2">
    <source>
        <dbReference type="EMBL" id="QAA30314.1"/>
    </source>
</evidence>
<dbReference type="Proteomes" id="UP000286268">
    <property type="component" value="Chromosome"/>
</dbReference>
<dbReference type="RefSeq" id="WP_128210765.1">
    <property type="nucleotide sequence ID" value="NZ_CP025746.1"/>
</dbReference>
<dbReference type="AlphaFoldDB" id="A0A3R5U6Z1"/>
<dbReference type="PANTHER" id="PTHR18964">
    <property type="entry name" value="ROK (REPRESSOR, ORF, KINASE) FAMILY"/>
    <property type="match status" value="1"/>
</dbReference>
<dbReference type="KEGG" id="cmah:C1I91_00680"/>
<dbReference type="PANTHER" id="PTHR18964:SF170">
    <property type="entry name" value="SUGAR KINASE"/>
    <property type="match status" value="1"/>
</dbReference>
<dbReference type="CDD" id="cd24152">
    <property type="entry name" value="ASKHA_NBD_ROK-like"/>
    <property type="match status" value="1"/>
</dbReference>
<evidence type="ECO:0000313" key="3">
    <source>
        <dbReference type="Proteomes" id="UP000286268"/>
    </source>
</evidence>
<dbReference type="InterPro" id="IPR000600">
    <property type="entry name" value="ROK"/>
</dbReference>
<comment type="similarity">
    <text evidence="1">Belongs to the ROK (NagC/XylR) family.</text>
</comment>
<organism evidence="2 3">
    <name type="scientific">Clostridium manihotivorum</name>
    <dbReference type="NCBI Taxonomy" id="2320868"/>
    <lineage>
        <taxon>Bacteria</taxon>
        <taxon>Bacillati</taxon>
        <taxon>Bacillota</taxon>
        <taxon>Clostridia</taxon>
        <taxon>Eubacteriales</taxon>
        <taxon>Clostridiaceae</taxon>
        <taxon>Clostridium</taxon>
    </lineage>
</organism>
<gene>
    <name evidence="2" type="ORF">C1I91_00680</name>
</gene>
<evidence type="ECO:0000256" key="1">
    <source>
        <dbReference type="ARBA" id="ARBA00006479"/>
    </source>
</evidence>
<name>A0A3R5U6Z1_9CLOT</name>
<dbReference type="Pfam" id="PF00480">
    <property type="entry name" value="ROK"/>
    <property type="match status" value="1"/>
</dbReference>
<dbReference type="SUPFAM" id="SSF53067">
    <property type="entry name" value="Actin-like ATPase domain"/>
    <property type="match status" value="1"/>
</dbReference>
<protein>
    <submittedName>
        <fullName evidence="2">ROK family protein</fullName>
    </submittedName>
</protein>
<dbReference type="OrthoDB" id="9795247at2"/>
<keyword evidence="3" id="KW-1185">Reference proteome</keyword>